<dbReference type="AlphaFoldDB" id="A0A501XPW4"/>
<dbReference type="RefSeq" id="WP_140927513.1">
    <property type="nucleotide sequence ID" value="NZ_VFSU01000018.1"/>
</dbReference>
<dbReference type="Proteomes" id="UP000319897">
    <property type="component" value="Unassembled WGS sequence"/>
</dbReference>
<dbReference type="PANTHER" id="PTHR43777:SF1">
    <property type="entry name" value="MOLYBDENUM COFACTOR CYTIDYLYLTRANSFERASE"/>
    <property type="match status" value="1"/>
</dbReference>
<dbReference type="CDD" id="cd04182">
    <property type="entry name" value="GT_2_like_f"/>
    <property type="match status" value="1"/>
</dbReference>
<evidence type="ECO:0000259" key="2">
    <source>
        <dbReference type="Pfam" id="PF12804"/>
    </source>
</evidence>
<organism evidence="3 4">
    <name type="scientific">Sandaracinobacter neustonicus</name>
    <dbReference type="NCBI Taxonomy" id="1715348"/>
    <lineage>
        <taxon>Bacteria</taxon>
        <taxon>Pseudomonadati</taxon>
        <taxon>Pseudomonadota</taxon>
        <taxon>Alphaproteobacteria</taxon>
        <taxon>Sphingomonadales</taxon>
        <taxon>Sphingosinicellaceae</taxon>
        <taxon>Sandaracinobacter</taxon>
    </lineage>
</organism>
<dbReference type="PANTHER" id="PTHR43777">
    <property type="entry name" value="MOLYBDENUM COFACTOR CYTIDYLYLTRANSFERASE"/>
    <property type="match status" value="1"/>
</dbReference>
<name>A0A501XPW4_9SPHN</name>
<dbReference type="Pfam" id="PF12804">
    <property type="entry name" value="NTP_transf_3"/>
    <property type="match status" value="1"/>
</dbReference>
<feature type="domain" description="MobA-like NTP transferase" evidence="2">
    <location>
        <begin position="10"/>
        <end position="165"/>
    </location>
</feature>
<dbReference type="GO" id="GO:0016779">
    <property type="term" value="F:nucleotidyltransferase activity"/>
    <property type="evidence" value="ECO:0007669"/>
    <property type="project" value="UniProtKB-ARBA"/>
</dbReference>
<comment type="caution">
    <text evidence="3">The sequence shown here is derived from an EMBL/GenBank/DDBJ whole genome shotgun (WGS) entry which is preliminary data.</text>
</comment>
<dbReference type="SUPFAM" id="SSF53448">
    <property type="entry name" value="Nucleotide-diphospho-sugar transferases"/>
    <property type="match status" value="1"/>
</dbReference>
<dbReference type="InterPro" id="IPR025877">
    <property type="entry name" value="MobA-like_NTP_Trfase"/>
</dbReference>
<gene>
    <name evidence="3" type="ORF">FJQ54_06000</name>
</gene>
<keyword evidence="4" id="KW-1185">Reference proteome</keyword>
<proteinExistence type="predicted"/>
<evidence type="ECO:0000313" key="3">
    <source>
        <dbReference type="EMBL" id="TPE62449.1"/>
    </source>
</evidence>
<reference evidence="3 4" key="1">
    <citation type="submission" date="2019-06" db="EMBL/GenBank/DDBJ databases">
        <authorList>
            <person name="Lee I."/>
            <person name="Jang G.I."/>
            <person name="Hwang C.Y."/>
        </authorList>
    </citation>
    <scope>NUCLEOTIDE SEQUENCE [LARGE SCALE GENOMIC DNA]</scope>
    <source>
        <strain evidence="3 4">PAMC 28131</strain>
    </source>
</reference>
<dbReference type="OrthoDB" id="9779263at2"/>
<evidence type="ECO:0000256" key="1">
    <source>
        <dbReference type="ARBA" id="ARBA00022842"/>
    </source>
</evidence>
<protein>
    <submittedName>
        <fullName evidence="3">Nucleotidyltransferase family protein</fullName>
    </submittedName>
</protein>
<evidence type="ECO:0000313" key="4">
    <source>
        <dbReference type="Proteomes" id="UP000319897"/>
    </source>
</evidence>
<dbReference type="InterPro" id="IPR029044">
    <property type="entry name" value="Nucleotide-diphossugar_trans"/>
</dbReference>
<dbReference type="Gene3D" id="3.90.550.10">
    <property type="entry name" value="Spore Coat Polysaccharide Biosynthesis Protein SpsA, Chain A"/>
    <property type="match status" value="1"/>
</dbReference>
<sequence length="188" mass="19029">MTAPQEQVGAIVLAAGQSRRMGSAKLALNVEGVPMLARTLAAVREAGLPLLLVTGGHEATVRAVAGDAPFVRAEAYAQGLAESLKAGLRAAPGDWGAALVVLGDMPFVQAETLRALAQALASGAMAVVPVQGGRRGNPAGFARSVWPQLMVLEGGKGARGLLDALGVVEVAVADAGVHRDLDSPGDLR</sequence>
<keyword evidence="3" id="KW-0808">Transferase</keyword>
<accession>A0A501XPW4</accession>
<dbReference type="EMBL" id="VFSU01000018">
    <property type="protein sequence ID" value="TPE62449.1"/>
    <property type="molecule type" value="Genomic_DNA"/>
</dbReference>
<keyword evidence="1" id="KW-0460">Magnesium</keyword>